<dbReference type="KEGG" id="mng:MNEG_12971"/>
<dbReference type="OrthoDB" id="10592046at2759"/>
<dbReference type="RefSeq" id="XP_013894013.1">
    <property type="nucleotide sequence ID" value="XM_014038559.1"/>
</dbReference>
<keyword evidence="2" id="KW-1185">Reference proteome</keyword>
<organism evidence="1 2">
    <name type="scientific">Monoraphidium neglectum</name>
    <dbReference type="NCBI Taxonomy" id="145388"/>
    <lineage>
        <taxon>Eukaryota</taxon>
        <taxon>Viridiplantae</taxon>
        <taxon>Chlorophyta</taxon>
        <taxon>core chlorophytes</taxon>
        <taxon>Chlorophyceae</taxon>
        <taxon>CS clade</taxon>
        <taxon>Sphaeropleales</taxon>
        <taxon>Selenastraceae</taxon>
        <taxon>Monoraphidium</taxon>
    </lineage>
</organism>
<dbReference type="EMBL" id="KK103764">
    <property type="protein sequence ID" value="KIY94993.1"/>
    <property type="molecule type" value="Genomic_DNA"/>
</dbReference>
<dbReference type="STRING" id="145388.A0A0D2KGP3"/>
<dbReference type="Proteomes" id="UP000054498">
    <property type="component" value="Unassembled WGS sequence"/>
</dbReference>
<sequence>MGLNGFPSCDPPCSSGSDAGVAAGSCTAEPRLCGPPTSAFVSVGWRPEAIVDSLLHPLKQEMRTNINDPAKAEALRRAFGLSSGQSLLAHFLCARRKPGGWDTGVVMPGQLLVFSGCMVFQSNVLGNIKYKCIWFENVVYVRKKKVLSLPNSILVRHNDAAAGVQREELFTSFRLASRQQAFALLCHQWSLAWWGGA</sequence>
<protein>
    <recommendedName>
        <fullName evidence="3">GRAM domain-containing protein</fullName>
    </recommendedName>
</protein>
<dbReference type="Gene3D" id="2.30.29.30">
    <property type="entry name" value="Pleckstrin-homology domain (PH domain)/Phosphotyrosine-binding domain (PTB)"/>
    <property type="match status" value="1"/>
</dbReference>
<dbReference type="GeneID" id="25730387"/>
<evidence type="ECO:0008006" key="3">
    <source>
        <dbReference type="Google" id="ProtNLM"/>
    </source>
</evidence>
<name>A0A0D2KGP3_9CHLO</name>
<dbReference type="InterPro" id="IPR011993">
    <property type="entry name" value="PH-like_dom_sf"/>
</dbReference>
<proteinExistence type="predicted"/>
<gene>
    <name evidence="1" type="ORF">MNEG_12971</name>
</gene>
<reference evidence="1 2" key="1">
    <citation type="journal article" date="2013" name="BMC Genomics">
        <title>Reconstruction of the lipid metabolism for the microalga Monoraphidium neglectum from its genome sequence reveals characteristics suitable for biofuel production.</title>
        <authorList>
            <person name="Bogen C."/>
            <person name="Al-Dilaimi A."/>
            <person name="Albersmeier A."/>
            <person name="Wichmann J."/>
            <person name="Grundmann M."/>
            <person name="Rupp O."/>
            <person name="Lauersen K.J."/>
            <person name="Blifernez-Klassen O."/>
            <person name="Kalinowski J."/>
            <person name="Goesmann A."/>
            <person name="Mussgnug J.H."/>
            <person name="Kruse O."/>
        </authorList>
    </citation>
    <scope>NUCLEOTIDE SEQUENCE [LARGE SCALE GENOMIC DNA]</scope>
    <source>
        <strain evidence="1 2">SAG 48.87</strain>
    </source>
</reference>
<dbReference type="AlphaFoldDB" id="A0A0D2KGP3"/>
<evidence type="ECO:0000313" key="1">
    <source>
        <dbReference type="EMBL" id="KIY94993.1"/>
    </source>
</evidence>
<accession>A0A0D2KGP3</accession>
<evidence type="ECO:0000313" key="2">
    <source>
        <dbReference type="Proteomes" id="UP000054498"/>
    </source>
</evidence>